<comment type="caution">
    <text evidence="1">The sequence shown here is derived from an EMBL/GenBank/DDBJ whole genome shotgun (WGS) entry which is preliminary data.</text>
</comment>
<dbReference type="Pfam" id="PF09912">
    <property type="entry name" value="DUF2141"/>
    <property type="match status" value="1"/>
</dbReference>
<evidence type="ECO:0000313" key="2">
    <source>
        <dbReference type="Proteomes" id="UP000011910"/>
    </source>
</evidence>
<dbReference type="STRING" id="1279009.ADICEAN_01900"/>
<dbReference type="eggNOG" id="COG4704">
    <property type="taxonomic scope" value="Bacteria"/>
</dbReference>
<evidence type="ECO:0000313" key="1">
    <source>
        <dbReference type="EMBL" id="EMR02927.1"/>
    </source>
</evidence>
<keyword evidence="2" id="KW-1185">Reference proteome</keyword>
<name>M7N6L9_9BACT</name>
<evidence type="ECO:0008006" key="3">
    <source>
        <dbReference type="Google" id="ProtNLM"/>
    </source>
</evidence>
<dbReference type="InterPro" id="IPR018673">
    <property type="entry name" value="DUF2141"/>
</dbReference>
<dbReference type="AlphaFoldDB" id="M7N6L9"/>
<organism evidence="1 2">
    <name type="scientific">Cesiribacter andamanensis AMV16</name>
    <dbReference type="NCBI Taxonomy" id="1279009"/>
    <lineage>
        <taxon>Bacteria</taxon>
        <taxon>Pseudomonadati</taxon>
        <taxon>Bacteroidota</taxon>
        <taxon>Cytophagia</taxon>
        <taxon>Cytophagales</taxon>
        <taxon>Cesiribacteraceae</taxon>
        <taxon>Cesiribacter</taxon>
    </lineage>
</organism>
<proteinExistence type="predicted"/>
<gene>
    <name evidence="1" type="ORF">ADICEAN_01900</name>
</gene>
<reference evidence="1 2" key="1">
    <citation type="journal article" date="2013" name="Genome Announc.">
        <title>Draft Genome Sequence of Cesiribacter andamanensis Strain AMV16T, Isolated from a Soil Sample from a Mud Volcano in the Andaman Islands, India.</title>
        <authorList>
            <person name="Shivaji S."/>
            <person name="Ara S."/>
            <person name="Begum Z."/>
            <person name="Srinivas T.N."/>
            <person name="Singh A."/>
            <person name="Kumar Pinnaka A."/>
        </authorList>
    </citation>
    <scope>NUCLEOTIDE SEQUENCE [LARGE SCALE GENOMIC DNA]</scope>
    <source>
        <strain evidence="1 2">AMV16</strain>
    </source>
</reference>
<sequence>MEKLCDMQAGNSFKTLLTLLFGISLSAFSWQALPVRAALDQAASGLEQSPSTSASLHLTVEGLRNNKGLVRISLFNSEDGFPEDNQKALKVLAVAPKGGKAQVAFGSLPAGTYAIALLHDENENGKMDTNLVGYPKEGWGASADQLPTFRAPRFQEAAFELKEPQQQLTIRIRY</sequence>
<dbReference type="PATRIC" id="fig|1279009.4.peg.1931"/>
<dbReference type="Proteomes" id="UP000011910">
    <property type="component" value="Unassembled WGS sequence"/>
</dbReference>
<dbReference type="EMBL" id="AODQ01000040">
    <property type="protein sequence ID" value="EMR02927.1"/>
    <property type="molecule type" value="Genomic_DNA"/>
</dbReference>
<accession>M7N6L9</accession>
<protein>
    <recommendedName>
        <fullName evidence="3">DUF2141 domain-containing protein</fullName>
    </recommendedName>
</protein>